<protein>
    <recommendedName>
        <fullName evidence="3">Arc-like DNA binding domain-containing protein</fullName>
    </recommendedName>
</protein>
<gene>
    <name evidence="1" type="ORF">TJEJU_3564</name>
</gene>
<dbReference type="Proteomes" id="UP000215214">
    <property type="component" value="Chromosome TJEJU"/>
</dbReference>
<proteinExistence type="predicted"/>
<keyword evidence="2" id="KW-1185">Reference proteome</keyword>
<sequence>MEINLPKKLNKALEKEANDANVSLNAHIIKKLESITPPSEYIDHKVLQDGLPVLVDFLNTIPSVEVLSSDLTPDAYWWVKLNINIEHTLAWNVVQELGFVLNYISVQEPLPTVFKPVSPPPYLNGGPNEFLSWVLESTYNYIDPKWIKSMLEGRLPNPVEDESNWE</sequence>
<dbReference type="OrthoDB" id="8450629at2"/>
<evidence type="ECO:0000313" key="2">
    <source>
        <dbReference type="Proteomes" id="UP000215214"/>
    </source>
</evidence>
<dbReference type="AlphaFoldDB" id="A0A238UF52"/>
<name>A0A238UF52_9FLAO</name>
<evidence type="ECO:0000313" key="1">
    <source>
        <dbReference type="EMBL" id="SNR17208.1"/>
    </source>
</evidence>
<organism evidence="1 2">
    <name type="scientific">Tenacibaculum jejuense</name>
    <dbReference type="NCBI Taxonomy" id="584609"/>
    <lineage>
        <taxon>Bacteria</taxon>
        <taxon>Pseudomonadati</taxon>
        <taxon>Bacteroidota</taxon>
        <taxon>Flavobacteriia</taxon>
        <taxon>Flavobacteriales</taxon>
        <taxon>Flavobacteriaceae</taxon>
        <taxon>Tenacibaculum</taxon>
    </lineage>
</organism>
<dbReference type="KEGG" id="tje:TJEJU_3564"/>
<accession>A0A238UF52</accession>
<dbReference type="RefSeq" id="WP_095074252.1">
    <property type="nucleotide sequence ID" value="NZ_LT899436.1"/>
</dbReference>
<dbReference type="EMBL" id="LT899436">
    <property type="protein sequence ID" value="SNR17208.1"/>
    <property type="molecule type" value="Genomic_DNA"/>
</dbReference>
<evidence type="ECO:0008006" key="3">
    <source>
        <dbReference type="Google" id="ProtNLM"/>
    </source>
</evidence>
<reference evidence="1 2" key="1">
    <citation type="submission" date="2017-07" db="EMBL/GenBank/DDBJ databases">
        <authorList>
            <person name="Sun Z.S."/>
            <person name="Albrecht U."/>
            <person name="Echele G."/>
            <person name="Lee C.C."/>
        </authorList>
    </citation>
    <scope>NUCLEOTIDE SEQUENCE [LARGE SCALE GENOMIC DNA]</scope>
    <source>
        <strain evidence="2">type strain: KCTC 22618</strain>
    </source>
</reference>